<dbReference type="Proteomes" id="UP000009149">
    <property type="component" value="Chromosome"/>
</dbReference>
<dbReference type="EMBL" id="CP000975">
    <property type="protein sequence ID" value="ACD82376.1"/>
    <property type="molecule type" value="Genomic_DNA"/>
</dbReference>
<dbReference type="SUPFAM" id="SSF48452">
    <property type="entry name" value="TPR-like"/>
    <property type="match status" value="1"/>
</dbReference>
<sequence>MLVKLSFAELMLTARPGDKNICRKIVRLTKGIENKKPVHAALLIYKARAMRGLGILYAARETLAGALRRRKALTEELIRTLRYERVLVYEELGKPKRARSELEKLCAEDPEYKDVAARLGL</sequence>
<gene>
    <name evidence="1" type="ordered locus">Minf_0316</name>
</gene>
<dbReference type="RefSeq" id="WP_012462658.1">
    <property type="nucleotide sequence ID" value="NC_010794.1"/>
</dbReference>
<name>B3DY99_METI4</name>
<protein>
    <recommendedName>
        <fullName evidence="3">TPR repeats containing protein</fullName>
    </recommendedName>
</protein>
<dbReference type="Gene3D" id="1.25.40.10">
    <property type="entry name" value="Tetratricopeptide repeat domain"/>
    <property type="match status" value="1"/>
</dbReference>
<dbReference type="AlphaFoldDB" id="B3DY99"/>
<evidence type="ECO:0000313" key="1">
    <source>
        <dbReference type="EMBL" id="ACD82376.1"/>
    </source>
</evidence>
<dbReference type="KEGG" id="min:Minf_0316"/>
<reference evidence="1 2" key="1">
    <citation type="journal article" date="2008" name="Biol. Direct">
        <title>Complete genome sequence of the extremely acidophilic methanotroph isolate V4, Methylacidiphilum infernorum, a representative of the bacterial phylum Verrucomicrobia.</title>
        <authorList>
            <person name="Hou S."/>
            <person name="Makarova K.S."/>
            <person name="Saw J.H."/>
            <person name="Senin P."/>
            <person name="Ly B.V."/>
            <person name="Zhou Z."/>
            <person name="Ren Y."/>
            <person name="Wang J."/>
            <person name="Galperin M.Y."/>
            <person name="Omelchenko M.V."/>
            <person name="Wolf Y.I."/>
            <person name="Yutin N."/>
            <person name="Koonin E.V."/>
            <person name="Stott M.B."/>
            <person name="Mountain B.W."/>
            <person name="Crowe M.A."/>
            <person name="Smirnova A.V."/>
            <person name="Dunfield P.F."/>
            <person name="Feng L."/>
            <person name="Wang L."/>
            <person name="Alam M."/>
        </authorList>
    </citation>
    <scope>NUCLEOTIDE SEQUENCE [LARGE SCALE GENOMIC DNA]</scope>
    <source>
        <strain evidence="2">Isolate V4</strain>
    </source>
</reference>
<dbReference type="HOGENOM" id="CLU_2035333_0_0_0"/>
<evidence type="ECO:0000313" key="2">
    <source>
        <dbReference type="Proteomes" id="UP000009149"/>
    </source>
</evidence>
<evidence type="ECO:0008006" key="3">
    <source>
        <dbReference type="Google" id="ProtNLM"/>
    </source>
</evidence>
<accession>B3DY99</accession>
<organism evidence="1 2">
    <name type="scientific">Methylacidiphilum infernorum (isolate V4)</name>
    <name type="common">Methylokorus infernorum (strain V4)</name>
    <dbReference type="NCBI Taxonomy" id="481448"/>
    <lineage>
        <taxon>Bacteria</taxon>
        <taxon>Pseudomonadati</taxon>
        <taxon>Verrucomicrobiota</taxon>
        <taxon>Methylacidiphilae</taxon>
        <taxon>Methylacidiphilales</taxon>
        <taxon>Methylacidiphilaceae</taxon>
        <taxon>Methylacidiphilum (ex Ratnadevi et al. 2023)</taxon>
    </lineage>
</organism>
<dbReference type="InterPro" id="IPR011990">
    <property type="entry name" value="TPR-like_helical_dom_sf"/>
</dbReference>
<proteinExistence type="predicted"/>
<dbReference type="eggNOG" id="COG0457">
    <property type="taxonomic scope" value="Bacteria"/>
</dbReference>